<name>A0A0G1W451_9BACT</name>
<dbReference type="Proteomes" id="UP000034588">
    <property type="component" value="Unassembled WGS sequence"/>
</dbReference>
<accession>A0A0G1W451</accession>
<organism evidence="1 2">
    <name type="scientific">Candidatus Gottesmanbacteria bacterium GW2011_GWB1_49_7</name>
    <dbReference type="NCBI Taxonomy" id="1618448"/>
    <lineage>
        <taxon>Bacteria</taxon>
        <taxon>Candidatus Gottesmaniibacteriota</taxon>
    </lineage>
</organism>
<protein>
    <submittedName>
        <fullName evidence="1">Uncharacterized protein</fullName>
    </submittedName>
</protein>
<reference evidence="1 2" key="1">
    <citation type="journal article" date="2015" name="Nature">
        <title>rRNA introns, odd ribosomes, and small enigmatic genomes across a large radiation of phyla.</title>
        <authorList>
            <person name="Brown C.T."/>
            <person name="Hug L.A."/>
            <person name="Thomas B.C."/>
            <person name="Sharon I."/>
            <person name="Castelle C.J."/>
            <person name="Singh A."/>
            <person name="Wilkins M.J."/>
            <person name="Williams K.H."/>
            <person name="Banfield J.F."/>
        </authorList>
    </citation>
    <scope>NUCLEOTIDE SEQUENCE [LARGE SCALE GENOMIC DNA]</scope>
</reference>
<gene>
    <name evidence="1" type="ORF">UY48_C0001G0001</name>
</gene>
<comment type="caution">
    <text evidence="1">The sequence shown here is derived from an EMBL/GenBank/DDBJ whole genome shotgun (WGS) entry which is preliminary data.</text>
</comment>
<dbReference type="AlphaFoldDB" id="A0A0G1W451"/>
<evidence type="ECO:0000313" key="1">
    <source>
        <dbReference type="EMBL" id="KKW13380.1"/>
    </source>
</evidence>
<sequence length="106" mass="12377">MDKKIKVVAIDMPLVNEYGTGYGTQWLLFSETMEEANTWIKDNLEPDGIPHWTNRGLYDQVRVQVITVDESRGSPWWLLLEMFAKKEVGPSTLKRIARLSQWWPPE</sequence>
<proteinExistence type="predicted"/>
<dbReference type="EMBL" id="LCQD01000001">
    <property type="protein sequence ID" value="KKW13380.1"/>
    <property type="molecule type" value="Genomic_DNA"/>
</dbReference>
<evidence type="ECO:0000313" key="2">
    <source>
        <dbReference type="Proteomes" id="UP000034588"/>
    </source>
</evidence>